<dbReference type="AlphaFoldDB" id="A0A940II06"/>
<dbReference type="Gene3D" id="1.25.40.10">
    <property type="entry name" value="Tetratricopeptide repeat domain"/>
    <property type="match status" value="2"/>
</dbReference>
<evidence type="ECO:0000256" key="3">
    <source>
        <dbReference type="SAM" id="SignalP"/>
    </source>
</evidence>
<dbReference type="PROSITE" id="PS50005">
    <property type="entry name" value="TPR"/>
    <property type="match status" value="1"/>
</dbReference>
<evidence type="ECO:0000313" key="4">
    <source>
        <dbReference type="EMBL" id="MBO8483233.1"/>
    </source>
</evidence>
<dbReference type="EMBL" id="JADILV010000024">
    <property type="protein sequence ID" value="MBO8483233.1"/>
    <property type="molecule type" value="Genomic_DNA"/>
</dbReference>
<evidence type="ECO:0000256" key="2">
    <source>
        <dbReference type="SAM" id="MobiDB-lite"/>
    </source>
</evidence>
<organism evidence="4 5">
    <name type="scientific">Candidatus Cryptobacteroides avicola</name>
    <dbReference type="NCBI Taxonomy" id="2840757"/>
    <lineage>
        <taxon>Bacteria</taxon>
        <taxon>Pseudomonadati</taxon>
        <taxon>Bacteroidota</taxon>
        <taxon>Bacteroidia</taxon>
        <taxon>Bacteroidales</taxon>
        <taxon>Candidatus Cryptobacteroides</taxon>
    </lineage>
</organism>
<proteinExistence type="predicted"/>
<gene>
    <name evidence="4" type="ORF">IAB75_03855</name>
</gene>
<dbReference type="InterPro" id="IPR011990">
    <property type="entry name" value="TPR-like_helical_dom_sf"/>
</dbReference>
<dbReference type="Proteomes" id="UP000725002">
    <property type="component" value="Unassembled WGS sequence"/>
</dbReference>
<comment type="caution">
    <text evidence="4">The sequence shown here is derived from an EMBL/GenBank/DDBJ whole genome shotgun (WGS) entry which is preliminary data.</text>
</comment>
<dbReference type="SUPFAM" id="SSF48452">
    <property type="entry name" value="TPR-like"/>
    <property type="match status" value="1"/>
</dbReference>
<feature type="region of interest" description="Disordered" evidence="2">
    <location>
        <begin position="148"/>
        <end position="249"/>
    </location>
</feature>
<dbReference type="PROSITE" id="PS51257">
    <property type="entry name" value="PROKAR_LIPOPROTEIN"/>
    <property type="match status" value="1"/>
</dbReference>
<feature type="compositionally biased region" description="Basic and acidic residues" evidence="2">
    <location>
        <begin position="158"/>
        <end position="196"/>
    </location>
</feature>
<evidence type="ECO:0000313" key="5">
    <source>
        <dbReference type="Proteomes" id="UP000725002"/>
    </source>
</evidence>
<feature type="chain" id="PRO_5037819642" evidence="3">
    <location>
        <begin position="25"/>
        <end position="249"/>
    </location>
</feature>
<reference evidence="4" key="2">
    <citation type="journal article" date="2021" name="PeerJ">
        <title>Extensive microbial diversity within the chicken gut microbiome revealed by metagenomics and culture.</title>
        <authorList>
            <person name="Gilroy R."/>
            <person name="Ravi A."/>
            <person name="Getino M."/>
            <person name="Pursley I."/>
            <person name="Horton D.L."/>
            <person name="Alikhan N.F."/>
            <person name="Baker D."/>
            <person name="Gharbi K."/>
            <person name="Hall N."/>
            <person name="Watson M."/>
            <person name="Adriaenssens E.M."/>
            <person name="Foster-Nyarko E."/>
            <person name="Jarju S."/>
            <person name="Secka A."/>
            <person name="Antonio M."/>
            <person name="Oren A."/>
            <person name="Chaudhuri R.R."/>
            <person name="La Ragione R."/>
            <person name="Hildebrand F."/>
            <person name="Pallen M.J."/>
        </authorList>
    </citation>
    <scope>NUCLEOTIDE SEQUENCE</scope>
    <source>
        <strain evidence="4">G3-8215</strain>
    </source>
</reference>
<accession>A0A940II06</accession>
<keyword evidence="3" id="KW-0732">Signal</keyword>
<reference evidence="4" key="1">
    <citation type="submission" date="2020-10" db="EMBL/GenBank/DDBJ databases">
        <authorList>
            <person name="Gilroy R."/>
        </authorList>
    </citation>
    <scope>NUCLEOTIDE SEQUENCE</scope>
    <source>
        <strain evidence="4">G3-8215</strain>
    </source>
</reference>
<feature type="repeat" description="TPR" evidence="1">
    <location>
        <begin position="99"/>
        <end position="132"/>
    </location>
</feature>
<protein>
    <submittedName>
        <fullName evidence="4">Tetratricopeptide repeat protein</fullName>
    </submittedName>
</protein>
<sequence length="249" mass="28732">MSMSIKYLFLAAVFSVLSCMSVSAQDSDRRDVRRGNRDFRKEDYKAAEIDYRKAIVKDSASFAAGYNLGNTLYRMGDKEQAGKIYDKIRDAAALSPYAADYYYNTGNVVADAENWQAAVDAYRQALLRNPSDMDAKENYIYARKKLEEQQNQQNQDNQDQKDQNQDQDNDKNGQDDQDNQNDRNDQNQDNQDRNDGGQDQNRQGRQPKITPQAAQQMLQAIQAKEKETQEKVNKEKAQVLKSRQKEKNW</sequence>
<dbReference type="Pfam" id="PF13424">
    <property type="entry name" value="TPR_12"/>
    <property type="match status" value="1"/>
</dbReference>
<dbReference type="InterPro" id="IPR019734">
    <property type="entry name" value="TPR_rpt"/>
</dbReference>
<feature type="signal peptide" evidence="3">
    <location>
        <begin position="1"/>
        <end position="24"/>
    </location>
</feature>
<feature type="compositionally biased region" description="Low complexity" evidence="2">
    <location>
        <begin position="197"/>
        <end position="222"/>
    </location>
</feature>
<evidence type="ECO:0000256" key="1">
    <source>
        <dbReference type="PROSITE-ProRule" id="PRU00339"/>
    </source>
</evidence>
<keyword evidence="1" id="KW-0802">TPR repeat</keyword>
<feature type="compositionally biased region" description="Basic and acidic residues" evidence="2">
    <location>
        <begin position="223"/>
        <end position="249"/>
    </location>
</feature>
<name>A0A940II06_9BACT</name>
<dbReference type="SMART" id="SM00028">
    <property type="entry name" value="TPR"/>
    <property type="match status" value="2"/>
</dbReference>